<sequence>MKISIIKDHVIGGVSYFVLCMAIAMLFLNTLSTDDEIIRLLGKSFLLALGYYAAVAGPLVAYGKGCQKQDGKGWRATFAVVYVIYSLLFIGIVSLVAYVAFSS</sequence>
<proteinExistence type="predicted"/>
<dbReference type="EMBL" id="CP047491">
    <property type="protein sequence ID" value="QHQ40466.1"/>
    <property type="molecule type" value="Genomic_DNA"/>
</dbReference>
<dbReference type="EMBL" id="CP047491">
    <property type="protein sequence ID" value="QHQ38482.1"/>
    <property type="molecule type" value="Genomic_DNA"/>
</dbReference>
<gene>
    <name evidence="2" type="ORF">GTQ55_05400</name>
    <name evidence="3" type="ORF">GTQ55_16775</name>
</gene>
<keyword evidence="1" id="KW-1133">Transmembrane helix</keyword>
<organism evidence="3 4">
    <name type="scientific">Microbulbifer hydrolyticus</name>
    <dbReference type="NCBI Taxonomy" id="48074"/>
    <lineage>
        <taxon>Bacteria</taxon>
        <taxon>Pseudomonadati</taxon>
        <taxon>Pseudomonadota</taxon>
        <taxon>Gammaproteobacteria</taxon>
        <taxon>Cellvibrionales</taxon>
        <taxon>Microbulbiferaceae</taxon>
        <taxon>Microbulbifer</taxon>
    </lineage>
</organism>
<feature type="transmembrane region" description="Helical" evidence="1">
    <location>
        <begin position="9"/>
        <end position="28"/>
    </location>
</feature>
<feature type="transmembrane region" description="Helical" evidence="1">
    <location>
        <begin position="74"/>
        <end position="101"/>
    </location>
</feature>
<evidence type="ECO:0000313" key="2">
    <source>
        <dbReference type="EMBL" id="QHQ38482.1"/>
    </source>
</evidence>
<keyword evidence="4" id="KW-1185">Reference proteome</keyword>
<evidence type="ECO:0008006" key="5">
    <source>
        <dbReference type="Google" id="ProtNLM"/>
    </source>
</evidence>
<evidence type="ECO:0000313" key="3">
    <source>
        <dbReference type="EMBL" id="QHQ40466.1"/>
    </source>
</evidence>
<keyword evidence="1" id="KW-0472">Membrane</keyword>
<feature type="transmembrane region" description="Helical" evidence="1">
    <location>
        <begin position="40"/>
        <end position="62"/>
    </location>
</feature>
<dbReference type="Proteomes" id="UP000464675">
    <property type="component" value="Chromosome"/>
</dbReference>
<dbReference type="RefSeq" id="WP_161857816.1">
    <property type="nucleotide sequence ID" value="NZ_CP047491.1"/>
</dbReference>
<evidence type="ECO:0000313" key="4">
    <source>
        <dbReference type="Proteomes" id="UP000464675"/>
    </source>
</evidence>
<name>A0ABX6J3T5_9GAMM</name>
<accession>A0ABX6J3T5</accession>
<protein>
    <recommendedName>
        <fullName evidence="5">DUF4190 domain-containing protein</fullName>
    </recommendedName>
</protein>
<keyword evidence="1" id="KW-0812">Transmembrane</keyword>
<evidence type="ECO:0000256" key="1">
    <source>
        <dbReference type="SAM" id="Phobius"/>
    </source>
</evidence>
<reference evidence="3 4" key="1">
    <citation type="submission" date="2020-01" db="EMBL/GenBank/DDBJ databases">
        <title>The possibility of degradation of plastic by Microbulbifer hydrolyticus IRE-31.</title>
        <authorList>
            <person name="Liu L."/>
        </authorList>
    </citation>
    <scope>NUCLEOTIDE SEQUENCE [LARGE SCALE GENOMIC DNA]</scope>
    <source>
        <strain evidence="3 4">IRE-31</strain>
    </source>
</reference>